<feature type="transmembrane region" description="Helical" evidence="5">
    <location>
        <begin position="369"/>
        <end position="392"/>
    </location>
</feature>
<evidence type="ECO:0000313" key="7">
    <source>
        <dbReference type="EMBL" id="QMW22434.1"/>
    </source>
</evidence>
<keyword evidence="2 5" id="KW-0812">Transmembrane</keyword>
<dbReference type="GO" id="GO:0016020">
    <property type="term" value="C:membrane"/>
    <property type="evidence" value="ECO:0007669"/>
    <property type="project" value="UniProtKB-SubCell"/>
</dbReference>
<evidence type="ECO:0000313" key="8">
    <source>
        <dbReference type="Proteomes" id="UP000515292"/>
    </source>
</evidence>
<feature type="transmembrane region" description="Helical" evidence="5">
    <location>
        <begin position="147"/>
        <end position="166"/>
    </location>
</feature>
<comment type="subcellular location">
    <subcellularLocation>
        <location evidence="1">Membrane</location>
        <topology evidence="1">Multi-pass membrane protein</topology>
    </subcellularLocation>
</comment>
<dbReference type="InterPro" id="IPR005829">
    <property type="entry name" value="Sugar_transporter_CS"/>
</dbReference>
<accession>A0A7G5IGE2</accession>
<organism evidence="7 8">
    <name type="scientific">Sandaracinobacteroides saxicola</name>
    <dbReference type="NCBI Taxonomy" id="2759707"/>
    <lineage>
        <taxon>Bacteria</taxon>
        <taxon>Pseudomonadati</taxon>
        <taxon>Pseudomonadota</taxon>
        <taxon>Alphaproteobacteria</taxon>
        <taxon>Sphingomonadales</taxon>
        <taxon>Sphingosinicellaceae</taxon>
        <taxon>Sandaracinobacteroides</taxon>
    </lineage>
</organism>
<feature type="transmembrane region" description="Helical" evidence="5">
    <location>
        <begin position="398"/>
        <end position="417"/>
    </location>
</feature>
<keyword evidence="4 5" id="KW-0472">Membrane</keyword>
<dbReference type="PROSITE" id="PS00216">
    <property type="entry name" value="SUGAR_TRANSPORT_1"/>
    <property type="match status" value="1"/>
</dbReference>
<dbReference type="GO" id="GO:0022857">
    <property type="term" value="F:transmembrane transporter activity"/>
    <property type="evidence" value="ECO:0007669"/>
    <property type="project" value="InterPro"/>
</dbReference>
<dbReference type="InterPro" id="IPR011701">
    <property type="entry name" value="MFS"/>
</dbReference>
<dbReference type="PANTHER" id="PTHR23524:SF1">
    <property type="entry name" value="MRH DOMAIN-CONTAINING PROTEIN-RELATED"/>
    <property type="match status" value="1"/>
</dbReference>
<dbReference type="AlphaFoldDB" id="A0A7G5IGE2"/>
<feature type="transmembrane region" description="Helical" evidence="5">
    <location>
        <begin position="88"/>
        <end position="107"/>
    </location>
</feature>
<dbReference type="Proteomes" id="UP000515292">
    <property type="component" value="Chromosome"/>
</dbReference>
<evidence type="ECO:0000256" key="4">
    <source>
        <dbReference type="ARBA" id="ARBA00023136"/>
    </source>
</evidence>
<sequence length="426" mass="43913">MARKFGPVMPEDGVSRLNMWTLMAAAFATIGLVTGMAVLTPYLLTQTLGLPEAAQGRALGQLTIVNEIVLIAAYGPLGVLADRYGRRVIYAAGFLAMAIAYALFPHMDSLTSFSAVRALYALGIGAATGMYGTLLADYAVERDRGKLAAIGGILNGLGVVMIALLLGRLPALFVARGSDPYVAAELTTGIAALLCAGVALMLWLGLKRGTPAAAARLPFRETLRRGLAAGRAEPDIVLAYAAAFVARGDLAIVGIFTVAWGKMAAVQAGMAPADALKAGQLPFIIAQSAALLAPLALIFVLDRVQRTRMLAITMGLGALGYLGMGFVDAPLEPAAIPFFAALGVGQIAAVLGAQTLIGKAAPEGERGAVIGLFNFFGAVGILIIGGVGGWAFDHYGPASPFIIVGVLNAVVTAAAVWRAGPLRQLR</sequence>
<feature type="transmembrane region" description="Helical" evidence="5">
    <location>
        <begin position="333"/>
        <end position="357"/>
    </location>
</feature>
<reference evidence="7 8" key="1">
    <citation type="submission" date="2020-07" db="EMBL/GenBank/DDBJ databases">
        <title>Complete genome sequence for Sandaracinobacter sp. M6.</title>
        <authorList>
            <person name="Tang Y."/>
            <person name="Liu Q."/>
            <person name="Guo Z."/>
            <person name="Lei P."/>
            <person name="Huang B."/>
        </authorList>
    </citation>
    <scope>NUCLEOTIDE SEQUENCE [LARGE SCALE GENOMIC DNA]</scope>
    <source>
        <strain evidence="7 8">M6</strain>
    </source>
</reference>
<dbReference type="SUPFAM" id="SSF103473">
    <property type="entry name" value="MFS general substrate transporter"/>
    <property type="match status" value="1"/>
</dbReference>
<evidence type="ECO:0000256" key="3">
    <source>
        <dbReference type="ARBA" id="ARBA00022989"/>
    </source>
</evidence>
<feature type="transmembrane region" description="Helical" evidence="5">
    <location>
        <begin position="186"/>
        <end position="206"/>
    </location>
</feature>
<feature type="transmembrane region" description="Helical" evidence="5">
    <location>
        <begin position="64"/>
        <end position="81"/>
    </location>
</feature>
<keyword evidence="3 5" id="KW-1133">Transmembrane helix</keyword>
<dbReference type="Pfam" id="PF07690">
    <property type="entry name" value="MFS_1"/>
    <property type="match status" value="1"/>
</dbReference>
<feature type="transmembrane region" description="Helical" evidence="5">
    <location>
        <begin position="237"/>
        <end position="261"/>
    </location>
</feature>
<feature type="domain" description="Major facilitator superfamily (MFS) profile" evidence="6">
    <location>
        <begin position="19"/>
        <end position="423"/>
    </location>
</feature>
<evidence type="ECO:0000259" key="6">
    <source>
        <dbReference type="PROSITE" id="PS50850"/>
    </source>
</evidence>
<evidence type="ECO:0000256" key="1">
    <source>
        <dbReference type="ARBA" id="ARBA00004141"/>
    </source>
</evidence>
<evidence type="ECO:0000256" key="5">
    <source>
        <dbReference type="SAM" id="Phobius"/>
    </source>
</evidence>
<gene>
    <name evidence="7" type="ORF">H3309_13980</name>
</gene>
<dbReference type="RefSeq" id="WP_182295331.1">
    <property type="nucleotide sequence ID" value="NZ_CP059851.1"/>
</dbReference>
<dbReference type="EMBL" id="CP059851">
    <property type="protein sequence ID" value="QMW22434.1"/>
    <property type="molecule type" value="Genomic_DNA"/>
</dbReference>
<protein>
    <submittedName>
        <fullName evidence="7">MFS transporter</fullName>
    </submittedName>
</protein>
<evidence type="ECO:0000256" key="2">
    <source>
        <dbReference type="ARBA" id="ARBA00022692"/>
    </source>
</evidence>
<feature type="transmembrane region" description="Helical" evidence="5">
    <location>
        <begin position="20"/>
        <end position="44"/>
    </location>
</feature>
<dbReference type="KEGG" id="sand:H3309_13980"/>
<dbReference type="PANTHER" id="PTHR23524">
    <property type="entry name" value="TRANSPORTER, PUTATIVE (AFU_ORTHOLOGUE AFUA_8G04850)-RELATED"/>
    <property type="match status" value="1"/>
</dbReference>
<feature type="transmembrane region" description="Helical" evidence="5">
    <location>
        <begin position="119"/>
        <end position="140"/>
    </location>
</feature>
<keyword evidence="8" id="KW-1185">Reference proteome</keyword>
<feature type="transmembrane region" description="Helical" evidence="5">
    <location>
        <begin position="308"/>
        <end position="327"/>
    </location>
</feature>
<dbReference type="InterPro" id="IPR036259">
    <property type="entry name" value="MFS_trans_sf"/>
</dbReference>
<dbReference type="Gene3D" id="1.20.1250.20">
    <property type="entry name" value="MFS general substrate transporter like domains"/>
    <property type="match status" value="1"/>
</dbReference>
<name>A0A7G5IGE2_9SPHN</name>
<dbReference type="PROSITE" id="PS50850">
    <property type="entry name" value="MFS"/>
    <property type="match status" value="1"/>
</dbReference>
<proteinExistence type="predicted"/>
<feature type="transmembrane region" description="Helical" evidence="5">
    <location>
        <begin position="281"/>
        <end position="301"/>
    </location>
</feature>
<dbReference type="InterPro" id="IPR020846">
    <property type="entry name" value="MFS_dom"/>
</dbReference>